<dbReference type="Pfam" id="PF00690">
    <property type="entry name" value="Cation_ATPase_N"/>
    <property type="match status" value="1"/>
</dbReference>
<comment type="subcellular location">
    <subcellularLocation>
        <location evidence="2">Cell membrane</location>
        <topology evidence="2">Multi-pass membrane protein</topology>
    </subcellularLocation>
</comment>
<dbReference type="Proteomes" id="UP000887229">
    <property type="component" value="Unassembled WGS sequence"/>
</dbReference>
<dbReference type="SUPFAM" id="SSF56784">
    <property type="entry name" value="HAD-like"/>
    <property type="match status" value="1"/>
</dbReference>
<keyword evidence="3" id="KW-0813">Transport</keyword>
<dbReference type="NCBIfam" id="TIGR01494">
    <property type="entry name" value="ATPase_P-type"/>
    <property type="match status" value="2"/>
</dbReference>
<feature type="transmembrane region" description="Helical" evidence="23">
    <location>
        <begin position="88"/>
        <end position="107"/>
    </location>
</feature>
<keyword evidence="8" id="KW-0547">Nucleotide-binding</keyword>
<dbReference type="SMART" id="SM00831">
    <property type="entry name" value="Cation_ATPase_N"/>
    <property type="match status" value="1"/>
</dbReference>
<comment type="cofactor">
    <cofactor evidence="1">
        <name>Mg(2+)</name>
        <dbReference type="ChEBI" id="CHEBI:18420"/>
    </cofactor>
</comment>
<evidence type="ECO:0000256" key="10">
    <source>
        <dbReference type="ARBA" id="ARBA00022842"/>
    </source>
</evidence>
<dbReference type="InterPro" id="IPR023299">
    <property type="entry name" value="ATPase_P-typ_cyto_dom_N"/>
</dbReference>
<comment type="catalytic activity">
    <reaction evidence="20">
        <text>K(+)(in) + ATP + H2O = K(+)(out) + ADP + phosphate + H(+)</text>
        <dbReference type="Rhea" id="RHEA:75815"/>
        <dbReference type="ChEBI" id="CHEBI:15377"/>
        <dbReference type="ChEBI" id="CHEBI:15378"/>
        <dbReference type="ChEBI" id="CHEBI:29103"/>
        <dbReference type="ChEBI" id="CHEBI:30616"/>
        <dbReference type="ChEBI" id="CHEBI:43474"/>
        <dbReference type="ChEBI" id="CHEBI:456216"/>
    </reaction>
</comment>
<evidence type="ECO:0000256" key="21">
    <source>
        <dbReference type="ARBA" id="ARBA00049499"/>
    </source>
</evidence>
<evidence type="ECO:0000256" key="3">
    <source>
        <dbReference type="ARBA" id="ARBA00022448"/>
    </source>
</evidence>
<dbReference type="Gene3D" id="3.40.1110.10">
    <property type="entry name" value="Calcium-transporting ATPase, cytoplasmic domain N"/>
    <property type="match status" value="1"/>
</dbReference>
<keyword evidence="16 23" id="KW-0472">Membrane</keyword>
<dbReference type="InterPro" id="IPR008250">
    <property type="entry name" value="ATPase_P-typ_transduc_dom_A_sf"/>
</dbReference>
<dbReference type="InterPro" id="IPR006414">
    <property type="entry name" value="P-type_ATPase_IID"/>
</dbReference>
<keyword evidence="15" id="KW-0406">Ion transport</keyword>
<keyword evidence="14" id="KW-0915">Sodium</keyword>
<feature type="transmembrane region" description="Helical" evidence="23">
    <location>
        <begin position="322"/>
        <end position="352"/>
    </location>
</feature>
<dbReference type="EMBL" id="MU251242">
    <property type="protein sequence ID" value="KAG9258812.1"/>
    <property type="molecule type" value="Genomic_DNA"/>
</dbReference>
<gene>
    <name evidence="25" type="ORF">F5Z01DRAFT_4503</name>
</gene>
<evidence type="ECO:0000313" key="25">
    <source>
        <dbReference type="EMBL" id="KAG9258812.1"/>
    </source>
</evidence>
<dbReference type="GO" id="GO:0046872">
    <property type="term" value="F:metal ion binding"/>
    <property type="evidence" value="ECO:0007669"/>
    <property type="project" value="UniProtKB-KW"/>
</dbReference>
<feature type="transmembrane region" description="Helical" evidence="23">
    <location>
        <begin position="295"/>
        <end position="316"/>
    </location>
</feature>
<evidence type="ECO:0000256" key="20">
    <source>
        <dbReference type="ARBA" id="ARBA00048599"/>
    </source>
</evidence>
<dbReference type="Pfam" id="PF13246">
    <property type="entry name" value="Cation_ATPase"/>
    <property type="match status" value="1"/>
</dbReference>
<evidence type="ECO:0000256" key="13">
    <source>
        <dbReference type="ARBA" id="ARBA00022989"/>
    </source>
</evidence>
<keyword evidence="17" id="KW-0739">Sodium transport</keyword>
<dbReference type="GO" id="GO:0005524">
    <property type="term" value="F:ATP binding"/>
    <property type="evidence" value="ECO:0007669"/>
    <property type="project" value="UniProtKB-KW"/>
</dbReference>
<organism evidence="25 26">
    <name type="scientific">Emericellopsis atlantica</name>
    <dbReference type="NCBI Taxonomy" id="2614577"/>
    <lineage>
        <taxon>Eukaryota</taxon>
        <taxon>Fungi</taxon>
        <taxon>Dikarya</taxon>
        <taxon>Ascomycota</taxon>
        <taxon>Pezizomycotina</taxon>
        <taxon>Sordariomycetes</taxon>
        <taxon>Hypocreomycetidae</taxon>
        <taxon>Hypocreales</taxon>
        <taxon>Bionectriaceae</taxon>
        <taxon>Emericellopsis</taxon>
    </lineage>
</organism>
<dbReference type="InterPro" id="IPR001757">
    <property type="entry name" value="P_typ_ATPase"/>
</dbReference>
<dbReference type="GO" id="GO:0016887">
    <property type="term" value="F:ATP hydrolysis activity"/>
    <property type="evidence" value="ECO:0007669"/>
    <property type="project" value="InterPro"/>
</dbReference>
<proteinExistence type="inferred from homology"/>
<evidence type="ECO:0000256" key="18">
    <source>
        <dbReference type="ARBA" id="ARBA00035017"/>
    </source>
</evidence>
<dbReference type="Pfam" id="PF00689">
    <property type="entry name" value="Cation_ATPase_C"/>
    <property type="match status" value="1"/>
</dbReference>
<evidence type="ECO:0000256" key="6">
    <source>
        <dbReference type="ARBA" id="ARBA00022692"/>
    </source>
</evidence>
<keyword evidence="5" id="KW-0633">Potassium transport</keyword>
<evidence type="ECO:0000256" key="23">
    <source>
        <dbReference type="SAM" id="Phobius"/>
    </source>
</evidence>
<dbReference type="RefSeq" id="XP_046122736.1">
    <property type="nucleotide sequence ID" value="XM_046259835.1"/>
</dbReference>
<dbReference type="PRINTS" id="PR00119">
    <property type="entry name" value="CATATPASE"/>
</dbReference>
<dbReference type="Gene3D" id="2.70.150.10">
    <property type="entry name" value="Calcium-transporting ATPase, cytoplasmic transduction domain A"/>
    <property type="match status" value="1"/>
</dbReference>
<dbReference type="InterPro" id="IPR044492">
    <property type="entry name" value="P_typ_ATPase_HD_dom"/>
</dbReference>
<evidence type="ECO:0000256" key="11">
    <source>
        <dbReference type="ARBA" id="ARBA00022958"/>
    </source>
</evidence>
<keyword evidence="7" id="KW-0479">Metal-binding</keyword>
<name>A0A9P7ZW90_9HYPO</name>
<evidence type="ECO:0000256" key="5">
    <source>
        <dbReference type="ARBA" id="ARBA00022538"/>
    </source>
</evidence>
<evidence type="ECO:0000256" key="4">
    <source>
        <dbReference type="ARBA" id="ARBA00022475"/>
    </source>
</evidence>
<feature type="transmembrane region" description="Helical" evidence="23">
    <location>
        <begin position="854"/>
        <end position="874"/>
    </location>
</feature>
<evidence type="ECO:0000256" key="16">
    <source>
        <dbReference type="ARBA" id="ARBA00023136"/>
    </source>
</evidence>
<feature type="transmembrane region" description="Helical" evidence="23">
    <location>
        <begin position="899"/>
        <end position="926"/>
    </location>
</feature>
<evidence type="ECO:0000256" key="19">
    <source>
        <dbReference type="ARBA" id="ARBA00035029"/>
    </source>
</evidence>
<keyword evidence="11" id="KW-0630">Potassium</keyword>
<dbReference type="PROSITE" id="PS00154">
    <property type="entry name" value="ATPASE_E1_E2"/>
    <property type="match status" value="1"/>
</dbReference>
<keyword evidence="6 23" id="KW-0812">Transmembrane</keyword>
<dbReference type="EC" id="7.2.2.3" evidence="19"/>
<evidence type="ECO:0000256" key="22">
    <source>
        <dbReference type="SAM" id="MobiDB-lite"/>
    </source>
</evidence>
<dbReference type="Gene3D" id="1.20.1110.10">
    <property type="entry name" value="Calcium-transporting ATPase, transmembrane domain"/>
    <property type="match status" value="2"/>
</dbReference>
<dbReference type="SFLD" id="SFLDF00027">
    <property type="entry name" value="p-type_atpase"/>
    <property type="match status" value="1"/>
</dbReference>
<evidence type="ECO:0000256" key="2">
    <source>
        <dbReference type="ARBA" id="ARBA00004651"/>
    </source>
</evidence>
<dbReference type="SUPFAM" id="SSF81660">
    <property type="entry name" value="Metal cation-transporting ATPase, ATP-binding domain N"/>
    <property type="match status" value="1"/>
</dbReference>
<dbReference type="PANTHER" id="PTHR42861">
    <property type="entry name" value="CALCIUM-TRANSPORTING ATPASE"/>
    <property type="match status" value="1"/>
</dbReference>
<dbReference type="SUPFAM" id="SSF81653">
    <property type="entry name" value="Calcium ATPase, transduction domain A"/>
    <property type="match status" value="1"/>
</dbReference>
<accession>A0A9P7ZW90</accession>
<feature type="transmembrane region" description="Helical" evidence="23">
    <location>
        <begin position="64"/>
        <end position="82"/>
    </location>
</feature>
<feature type="compositionally biased region" description="Polar residues" evidence="22">
    <location>
        <begin position="408"/>
        <end position="426"/>
    </location>
</feature>
<comment type="caution">
    <text evidence="25">The sequence shown here is derived from an EMBL/GenBank/DDBJ whole genome shotgun (WGS) entry which is preliminary data.</text>
</comment>
<feature type="transmembrane region" description="Helical" evidence="23">
    <location>
        <begin position="821"/>
        <end position="842"/>
    </location>
</feature>
<protein>
    <recommendedName>
        <fullName evidence="19">P-type Na(+) transporter</fullName>
        <ecNumber evidence="19">7.2.2.3</ecNumber>
    </recommendedName>
</protein>
<keyword evidence="13 23" id="KW-1133">Transmembrane helix</keyword>
<evidence type="ECO:0000259" key="24">
    <source>
        <dbReference type="SMART" id="SM00831"/>
    </source>
</evidence>
<comment type="similarity">
    <text evidence="18">Belongs to the cation transport ATPase (P-type) (TC 3.A.3) family. Type IID subfamily.</text>
</comment>
<feature type="domain" description="Cation-transporting P-type ATPase N-terminal" evidence="24">
    <location>
        <begin position="10"/>
        <end position="84"/>
    </location>
</feature>
<dbReference type="GeneID" id="70290738"/>
<dbReference type="SUPFAM" id="SSF81665">
    <property type="entry name" value="Calcium ATPase, transmembrane domain M"/>
    <property type="match status" value="1"/>
</dbReference>
<keyword evidence="10" id="KW-0460">Magnesium</keyword>
<evidence type="ECO:0000256" key="9">
    <source>
        <dbReference type="ARBA" id="ARBA00022840"/>
    </source>
</evidence>
<dbReference type="FunFam" id="1.20.1110.10:FF:000015">
    <property type="entry name" value="Sodium ion P-type ATPase"/>
    <property type="match status" value="1"/>
</dbReference>
<dbReference type="GO" id="GO:0008554">
    <property type="term" value="F:P-type sodium transporter activity"/>
    <property type="evidence" value="ECO:0007669"/>
    <property type="project" value="UniProtKB-EC"/>
</dbReference>
<evidence type="ECO:0000256" key="8">
    <source>
        <dbReference type="ARBA" id="ARBA00022741"/>
    </source>
</evidence>
<evidence type="ECO:0000256" key="15">
    <source>
        <dbReference type="ARBA" id="ARBA00023065"/>
    </source>
</evidence>
<dbReference type="Pfam" id="PF08282">
    <property type="entry name" value="Hydrolase_3"/>
    <property type="match status" value="1"/>
</dbReference>
<evidence type="ECO:0000256" key="14">
    <source>
        <dbReference type="ARBA" id="ARBA00023053"/>
    </source>
</evidence>
<comment type="catalytic activity">
    <reaction evidence="21">
        <text>Na(+)(in) + ATP + H2O = Na(+)(out) + ADP + phosphate + H(+)</text>
        <dbReference type="Rhea" id="RHEA:14633"/>
        <dbReference type="ChEBI" id="CHEBI:15377"/>
        <dbReference type="ChEBI" id="CHEBI:15378"/>
        <dbReference type="ChEBI" id="CHEBI:29101"/>
        <dbReference type="ChEBI" id="CHEBI:30616"/>
        <dbReference type="ChEBI" id="CHEBI:43474"/>
        <dbReference type="ChEBI" id="CHEBI:456216"/>
        <dbReference type="EC" id="7.2.2.3"/>
    </reaction>
    <physiologicalReaction direction="left-to-right" evidence="21">
        <dbReference type="Rhea" id="RHEA:14634"/>
    </physiologicalReaction>
</comment>
<evidence type="ECO:0000256" key="1">
    <source>
        <dbReference type="ARBA" id="ARBA00001946"/>
    </source>
</evidence>
<reference evidence="25" key="1">
    <citation type="journal article" date="2021" name="IMA Fungus">
        <title>Genomic characterization of three marine fungi, including Emericellopsis atlantica sp. nov. with signatures of a generalist lifestyle and marine biomass degradation.</title>
        <authorList>
            <person name="Hagestad O.C."/>
            <person name="Hou L."/>
            <person name="Andersen J.H."/>
            <person name="Hansen E.H."/>
            <person name="Altermark B."/>
            <person name="Li C."/>
            <person name="Kuhnert E."/>
            <person name="Cox R.J."/>
            <person name="Crous P.W."/>
            <person name="Spatafora J.W."/>
            <person name="Lail K."/>
            <person name="Amirebrahimi M."/>
            <person name="Lipzen A."/>
            <person name="Pangilinan J."/>
            <person name="Andreopoulos W."/>
            <person name="Hayes R.D."/>
            <person name="Ng V."/>
            <person name="Grigoriev I.V."/>
            <person name="Jackson S.A."/>
            <person name="Sutton T.D.S."/>
            <person name="Dobson A.D.W."/>
            <person name="Rama T."/>
        </authorList>
    </citation>
    <scope>NUCLEOTIDE SEQUENCE</scope>
    <source>
        <strain evidence="25">TS7</strain>
    </source>
</reference>
<feature type="region of interest" description="Disordered" evidence="22">
    <location>
        <begin position="404"/>
        <end position="433"/>
    </location>
</feature>
<dbReference type="InterPro" id="IPR004014">
    <property type="entry name" value="ATPase_P-typ_cation-transptr_N"/>
</dbReference>
<dbReference type="FunFam" id="3.40.50.1000:FF:000047">
    <property type="entry name" value="Sodium P-type ATPase"/>
    <property type="match status" value="1"/>
</dbReference>
<dbReference type="SFLD" id="SFLDG00002">
    <property type="entry name" value="C1.7:_P-type_atpase_like"/>
    <property type="match status" value="1"/>
</dbReference>
<dbReference type="Pfam" id="PF00122">
    <property type="entry name" value="E1-E2_ATPase"/>
    <property type="match status" value="1"/>
</dbReference>
<keyword evidence="26" id="KW-1185">Reference proteome</keyword>
<keyword evidence="12" id="KW-1278">Translocase</keyword>
<dbReference type="GO" id="GO:0006813">
    <property type="term" value="P:potassium ion transport"/>
    <property type="evidence" value="ECO:0007669"/>
    <property type="project" value="UniProtKB-KW"/>
</dbReference>
<dbReference type="SFLD" id="SFLDS00003">
    <property type="entry name" value="Haloacid_Dehalogenase"/>
    <property type="match status" value="1"/>
</dbReference>
<dbReference type="AlphaFoldDB" id="A0A9P7ZW90"/>
<dbReference type="InterPro" id="IPR006068">
    <property type="entry name" value="ATPase_P-typ_cation-transptr_C"/>
</dbReference>
<sequence>MAEPSMPEKHPFLLTAIEVEVAFETSLDKGLTTRQVANLQSTHPPNELDVGGSVPWYRLFAKQLFNAMILVLLSAMGLSFGIKDYIEGGVLVAVICLNVGIGFWQEFRAEKRMDALRAISSPSAMVLRDGNTKVIPNPEVVPGDIVLLKMGDTVPADMRIIEAMNLACEEGQLTGESIPVEKQTTNEITVPGTAQPAESEQDIGIGDRINMAYATTVVTKGRGKGIVVATGMQTEVGKIAASTSKKQRQPGRSMNVTKYGMRAPVVGGAKRIYDTVGKFLGLTVGTPLQRKLSKLAYILFFCALGLALVVFGVNKFDMTNQVIIYATSLGIAIIPESLVAVLTITMVVAVTVMRKGNVVVRDLSALEALGGVTNICSDKTGTLTEGAMIVRQAWVPGKHVYTVRDSHNPNNPNKGRVTYSSVSQVPETDAKRDYDSERTAAAVKFDVPDEKLPVIFEEMVEPEVQNGVELTDALRAFLLSSALCNLATVRYDADEERWQTIGEPTEIALQVFAYRFSCGKKSLEAQGWKQVAEFPFDSSIKRMSVIYDAPDSATGSIIEPNSSIVFVKGSVERVLNLCEYMGTGDEQVVVTEEVKEQVLKQMQHLASQGQRVLAIAYKPYGERYHPHQATSPEEEAAVRANVESGLTLLGLAGIYDPPRRETKGAISEASQAGIKIHMLTGDHPETAKAIAKEVGIIPKNLGVLPDHVARSIVQKATDFDKMTDAEIDALPELPLVIARCAPDTKTRMIEALRRRGAFMAMTGDGVNDAPSLSRADVGIAMGSGSDVAKSAAKIVLTDDKFNSIVSAIREGRRMFDNIQKFVLHLLTSNVGEVILLVAGLGFTDSSGTSVFPISPLQVIWINMATSSFPAFGLGREPAAQDVMRKPPHDKKRGVFTKQVVVDMMVYGIMMGICTMVTFCVIVYGAYGGELGHGCNEGYNPSCDAVFKARAATFAELTWLILISAWEFKSLRRSMFHLNPESTGRFDFFKDIYANQFLFWSVIIGVLSVFPVVYIPYLNKDFFKHMGITWEWALAVGMVFVFVGGIELWKFIKRRFHLLEDRPVNRGSWGQGGSASDEESSRVRRTMTMSSFKTWASFGRKDSTERSGQPEMVCPQAIAQQQQIV</sequence>
<keyword evidence="9" id="KW-0067">ATP-binding</keyword>
<evidence type="ECO:0000256" key="7">
    <source>
        <dbReference type="ARBA" id="ARBA00022723"/>
    </source>
</evidence>
<keyword evidence="4" id="KW-1003">Cell membrane</keyword>
<evidence type="ECO:0000256" key="17">
    <source>
        <dbReference type="ARBA" id="ARBA00023201"/>
    </source>
</evidence>
<dbReference type="OrthoDB" id="3352408at2759"/>
<dbReference type="GO" id="GO:0005886">
    <property type="term" value="C:plasma membrane"/>
    <property type="evidence" value="ECO:0007669"/>
    <property type="project" value="UniProtKB-SubCell"/>
</dbReference>
<feature type="transmembrane region" description="Helical" evidence="23">
    <location>
        <begin position="996"/>
        <end position="1016"/>
    </location>
</feature>
<dbReference type="InterPro" id="IPR036412">
    <property type="entry name" value="HAD-like_sf"/>
</dbReference>
<evidence type="ECO:0000256" key="12">
    <source>
        <dbReference type="ARBA" id="ARBA00022967"/>
    </source>
</evidence>
<evidence type="ECO:0000313" key="26">
    <source>
        <dbReference type="Proteomes" id="UP000887229"/>
    </source>
</evidence>
<dbReference type="InterPro" id="IPR023298">
    <property type="entry name" value="ATPase_P-typ_TM_dom_sf"/>
</dbReference>
<dbReference type="NCBIfam" id="TIGR01523">
    <property type="entry name" value="ATPase-IID_K-Na"/>
    <property type="match status" value="1"/>
</dbReference>
<feature type="transmembrane region" description="Helical" evidence="23">
    <location>
        <begin position="1028"/>
        <end position="1048"/>
    </location>
</feature>
<dbReference type="InterPro" id="IPR018303">
    <property type="entry name" value="ATPase_P-typ_P_site"/>
</dbReference>
<dbReference type="InterPro" id="IPR059000">
    <property type="entry name" value="ATPase_P-type_domA"/>
</dbReference>
<dbReference type="PRINTS" id="PR00120">
    <property type="entry name" value="HATPASE"/>
</dbReference>